<dbReference type="AlphaFoldDB" id="A0A1G9R904"/>
<evidence type="ECO:0000313" key="1">
    <source>
        <dbReference type="EMBL" id="SDM19728.1"/>
    </source>
</evidence>
<dbReference type="EMBL" id="FNGS01000005">
    <property type="protein sequence ID" value="SDM19728.1"/>
    <property type="molecule type" value="Genomic_DNA"/>
</dbReference>
<reference evidence="1 2" key="1">
    <citation type="submission" date="2016-10" db="EMBL/GenBank/DDBJ databases">
        <authorList>
            <person name="de Groot N.N."/>
        </authorList>
    </citation>
    <scope>NUCLEOTIDE SEQUENCE [LARGE SCALE GENOMIC DNA]</scope>
    <source>
        <strain evidence="1 2">DSM 21668</strain>
    </source>
</reference>
<evidence type="ECO:0000313" key="2">
    <source>
        <dbReference type="Proteomes" id="UP000198901"/>
    </source>
</evidence>
<name>A0A1G9R904_9BACT</name>
<protein>
    <submittedName>
        <fullName evidence="1">Uncharacterized protein</fullName>
    </submittedName>
</protein>
<dbReference type="STRING" id="563176.SAMN04488090_2796"/>
<keyword evidence="2" id="KW-1185">Reference proteome</keyword>
<organism evidence="1 2">
    <name type="scientific">Siphonobacter aquaeclarae</name>
    <dbReference type="NCBI Taxonomy" id="563176"/>
    <lineage>
        <taxon>Bacteria</taxon>
        <taxon>Pseudomonadati</taxon>
        <taxon>Bacteroidota</taxon>
        <taxon>Cytophagia</taxon>
        <taxon>Cytophagales</taxon>
        <taxon>Cytophagaceae</taxon>
        <taxon>Siphonobacter</taxon>
    </lineage>
</organism>
<sequence>MLLMSVALLLQWLLVGTLWAQQSKLTPNVLTSTAIVNGGTPSFAVTQTSATTGLSSWAGCSFNGACPARVIDSDLGNYARANVVLGGSASIRVTDPVNDYQAGNFAGFVVNPGDLGVGAFSITVRTYLDGVERESKVLSSALSLVDLGGAYEAGFFTTLSYDAIAITYSYTGIGAANFDVYYAVMRAFAAGPALTCNANTALTAPAYPAVIATEHTGVSGLSLSVLANTGNVIDNDPATYASVTTTVGLVGNISLAVKDAVTDYPAGTFAGFDIQNTSLLDVSLLGGITVTTYKDGVSQESQSGAGLLLGAGFLTASGRQVVGFVATKAFDEIQFTINQGLISLDLGQTRIYGAVVKKFCEGPAMACNTSTYLNESTYPVLINNQRTGISGGAALGSVTGLGNLLDGNTTNYASITIGAGALTSGSISVRKELTPWPAGTFAGFDINNPSLIGVNLLSGLTVSLYNSASATPNTPVQTVSGGSLVSLASSLASGTGRQLVGLNATVPFDEIRLTITQTASLSLGTTQVFGAVIRKFCAGPALACNTQTRLTNPAFPVYVDGANTGITSLGCVGCQINDSERVTDADTTNYATVVLVAGAASTAQFAVGNALDTYQAGSFAGFDVEAGTLLSGGILSSMTVSLYNNGALVQSGTGNSLIVGATSSLLTGVSRQVVGIVATADFDEVKISFSQLVGGNLGNVKIYNLVVQKSCPGLLTCNNTFWLKAPKYPAVINSARSGITGAACGACTIQDIWNVATGDASKYARIQIAAGFLSQGAISVVDPSTTYPAGSYAGFAIRDVNNFLQASLFDAITIETYNNGVLMESKTGGNLINFAVIIPWLGPGAGVYNVGFKTTKDFDEIVIKVGSVGGALTITDVYSAYVDTREVPAGSVSCPYPDLTPSQFFTSLQLLPGQSVDYVVAVSNVGPMATSGTIEFFVTRFGTATGLTITPKSVSSVVIDGETFTLNNAEFDITQETTRFKIVSKSGVVIPSLGVKFIGFTITRATGTPGSLNNTVTITNGTGGGETPTNNNAIANTVTKL</sequence>
<dbReference type="Proteomes" id="UP000198901">
    <property type="component" value="Unassembled WGS sequence"/>
</dbReference>
<gene>
    <name evidence="1" type="ORF">SAMN04488090_2796</name>
</gene>
<proteinExistence type="predicted"/>
<accession>A0A1G9R904</accession>